<accession>A0A1T4YTB0</accession>
<organism evidence="1 2">
    <name type="scientific">Sporosarcina newyorkensis</name>
    <dbReference type="NCBI Taxonomy" id="759851"/>
    <lineage>
        <taxon>Bacteria</taxon>
        <taxon>Bacillati</taxon>
        <taxon>Bacillota</taxon>
        <taxon>Bacilli</taxon>
        <taxon>Bacillales</taxon>
        <taxon>Caryophanaceae</taxon>
        <taxon>Sporosarcina</taxon>
    </lineage>
</organism>
<dbReference type="EMBL" id="FUYJ01000009">
    <property type="protein sequence ID" value="SKB05107.1"/>
    <property type="molecule type" value="Genomic_DNA"/>
</dbReference>
<dbReference type="Proteomes" id="UP000190042">
    <property type="component" value="Unassembled WGS sequence"/>
</dbReference>
<evidence type="ECO:0008006" key="3">
    <source>
        <dbReference type="Google" id="ProtNLM"/>
    </source>
</evidence>
<dbReference type="RefSeq" id="WP_078818523.1">
    <property type="nucleotide sequence ID" value="NZ_FUYJ01000009.1"/>
</dbReference>
<protein>
    <recommendedName>
        <fullName evidence="3">Phage protein</fullName>
    </recommendedName>
</protein>
<evidence type="ECO:0000313" key="1">
    <source>
        <dbReference type="EMBL" id="SKB05107.1"/>
    </source>
</evidence>
<proteinExistence type="predicted"/>
<evidence type="ECO:0000313" key="2">
    <source>
        <dbReference type="Proteomes" id="UP000190042"/>
    </source>
</evidence>
<name>A0A1T4YTB0_9BACL</name>
<dbReference type="AlphaFoldDB" id="A0A1T4YTB0"/>
<keyword evidence="2" id="KW-1185">Reference proteome</keyword>
<sequence length="84" mass="9903">MEQKTITINEKEFTLQKVFPVEWLKIRDRCKNKFGVPSEEKTYKEVLAHIVVSPKMKIEDFDDWGELDELVKEAVNFQQGGDEE</sequence>
<gene>
    <name evidence="1" type="ORF">SAMN04244570_3557</name>
</gene>
<reference evidence="2" key="1">
    <citation type="submission" date="2017-02" db="EMBL/GenBank/DDBJ databases">
        <authorList>
            <person name="Varghese N."/>
            <person name="Submissions S."/>
        </authorList>
    </citation>
    <scope>NUCLEOTIDE SEQUENCE [LARGE SCALE GENOMIC DNA]</scope>
    <source>
        <strain evidence="2">DSM 23966</strain>
    </source>
</reference>